<keyword evidence="2" id="KW-0479">Metal-binding</keyword>
<dbReference type="PANTHER" id="PTHR11271:SF6">
    <property type="entry name" value="GUANINE DEAMINASE"/>
    <property type="match status" value="1"/>
</dbReference>
<dbReference type="Proteomes" id="UP000000311">
    <property type="component" value="Unassembled WGS sequence"/>
</dbReference>
<dbReference type="PANTHER" id="PTHR11271">
    <property type="entry name" value="GUANINE DEAMINASE"/>
    <property type="match status" value="1"/>
</dbReference>
<evidence type="ECO:0000313" key="7">
    <source>
        <dbReference type="Proteomes" id="UP000000311"/>
    </source>
</evidence>
<dbReference type="Gene3D" id="3.20.20.140">
    <property type="entry name" value="Metal-dependent hydrolases"/>
    <property type="match status" value="1"/>
</dbReference>
<dbReference type="OrthoDB" id="194468at2759"/>
<dbReference type="EMBL" id="GL441544">
    <property type="protein sequence ID" value="EFN64634.1"/>
    <property type="molecule type" value="Genomic_DNA"/>
</dbReference>
<organism evidence="7">
    <name type="scientific">Camponotus floridanus</name>
    <name type="common">Florida carpenter ant</name>
    <dbReference type="NCBI Taxonomy" id="104421"/>
    <lineage>
        <taxon>Eukaryota</taxon>
        <taxon>Metazoa</taxon>
        <taxon>Ecdysozoa</taxon>
        <taxon>Arthropoda</taxon>
        <taxon>Hexapoda</taxon>
        <taxon>Insecta</taxon>
        <taxon>Pterygota</taxon>
        <taxon>Neoptera</taxon>
        <taxon>Endopterygota</taxon>
        <taxon>Hymenoptera</taxon>
        <taxon>Apocrita</taxon>
        <taxon>Aculeata</taxon>
        <taxon>Formicoidea</taxon>
        <taxon>Formicidae</taxon>
        <taxon>Formicinae</taxon>
        <taxon>Camponotus</taxon>
    </lineage>
</organism>
<name>E2APK5_CAMFO</name>
<dbReference type="InParanoid" id="E2APK5"/>
<keyword evidence="4" id="KW-0862">Zinc</keyword>
<protein>
    <submittedName>
        <fullName evidence="6">Guanine deaminase</fullName>
    </submittedName>
</protein>
<dbReference type="InterPro" id="IPR051607">
    <property type="entry name" value="Metallo-dep_hydrolases"/>
</dbReference>
<sequence>KRTIQTGTTTACYFASLYTEASAILGQKCSQFGQRAFIGKVNMNDPREDGYYETTEKSIETTKAFIEAIDKIADPLVKPIITPRFALSCDLDLMKQLAEIAKEKDLHIQSHVSENKDEIKAVKEKFGLATYTDVYETAGLLTNKTILAHGVYLEDSELSTLAKTGTAIIHCPTSNLNLKSGLCDVRRLKANNVNVGIGTDVSGGSSYNILDEIRSVLHVSNAVSFSSTGDYVPLDYKDVFTMATLGSAKALSIEDKVGNFMPGKEFDALVIDSNAENSLLDNFTDYTLEENLQRFIYSGNDHNIVSVYVKGRKVK</sequence>
<dbReference type="GO" id="GO:0008270">
    <property type="term" value="F:zinc ion binding"/>
    <property type="evidence" value="ECO:0007669"/>
    <property type="project" value="TreeGrafter"/>
</dbReference>
<dbReference type="InterPro" id="IPR032466">
    <property type="entry name" value="Metal_Hydrolase"/>
</dbReference>
<dbReference type="Pfam" id="PF01979">
    <property type="entry name" value="Amidohydro_1"/>
    <property type="match status" value="1"/>
</dbReference>
<dbReference type="AlphaFoldDB" id="E2APK5"/>
<evidence type="ECO:0000259" key="5">
    <source>
        <dbReference type="Pfam" id="PF01979"/>
    </source>
</evidence>
<reference evidence="6 7" key="1">
    <citation type="journal article" date="2010" name="Science">
        <title>Genomic comparison of the ants Camponotus floridanus and Harpegnathos saltator.</title>
        <authorList>
            <person name="Bonasio R."/>
            <person name="Zhang G."/>
            <person name="Ye C."/>
            <person name="Mutti N.S."/>
            <person name="Fang X."/>
            <person name="Qin N."/>
            <person name="Donahue G."/>
            <person name="Yang P."/>
            <person name="Li Q."/>
            <person name="Li C."/>
            <person name="Zhang P."/>
            <person name="Huang Z."/>
            <person name="Berger S.L."/>
            <person name="Reinberg D."/>
            <person name="Wang J."/>
            <person name="Liebig J."/>
        </authorList>
    </citation>
    <scope>NUCLEOTIDE SEQUENCE [LARGE SCALE GENOMIC DNA]</scope>
    <source>
        <strain evidence="7">C129</strain>
    </source>
</reference>
<keyword evidence="3" id="KW-0378">Hydrolase</keyword>
<gene>
    <name evidence="6" type="ORF">EAG_09662</name>
</gene>
<accession>E2APK5</accession>
<dbReference type="SUPFAM" id="SSF51556">
    <property type="entry name" value="Metallo-dependent hydrolases"/>
    <property type="match status" value="1"/>
</dbReference>
<proteinExistence type="predicted"/>
<dbReference type="STRING" id="104421.E2APK5"/>
<comment type="cofactor">
    <cofactor evidence="1">
        <name>Zn(2+)</name>
        <dbReference type="ChEBI" id="CHEBI:29105"/>
    </cofactor>
</comment>
<evidence type="ECO:0000256" key="1">
    <source>
        <dbReference type="ARBA" id="ARBA00001947"/>
    </source>
</evidence>
<dbReference type="GO" id="GO:0046098">
    <property type="term" value="P:guanine metabolic process"/>
    <property type="evidence" value="ECO:0007669"/>
    <property type="project" value="TreeGrafter"/>
</dbReference>
<evidence type="ECO:0000256" key="4">
    <source>
        <dbReference type="ARBA" id="ARBA00022833"/>
    </source>
</evidence>
<evidence type="ECO:0000256" key="2">
    <source>
        <dbReference type="ARBA" id="ARBA00022723"/>
    </source>
</evidence>
<evidence type="ECO:0000313" key="6">
    <source>
        <dbReference type="EMBL" id="EFN64634.1"/>
    </source>
</evidence>
<feature type="domain" description="Amidohydrolase-related" evidence="5">
    <location>
        <begin position="2"/>
        <end position="314"/>
    </location>
</feature>
<keyword evidence="7" id="KW-1185">Reference proteome</keyword>
<dbReference type="FunCoup" id="E2APK5">
    <property type="interactions" value="383"/>
</dbReference>
<evidence type="ECO:0000256" key="3">
    <source>
        <dbReference type="ARBA" id="ARBA00022801"/>
    </source>
</evidence>
<dbReference type="OMA" id="WHFRENA"/>
<feature type="non-terminal residue" evidence="6">
    <location>
        <position position="1"/>
    </location>
</feature>
<dbReference type="GO" id="GO:0008892">
    <property type="term" value="F:guanine deaminase activity"/>
    <property type="evidence" value="ECO:0007669"/>
    <property type="project" value="TreeGrafter"/>
</dbReference>
<dbReference type="GO" id="GO:0005829">
    <property type="term" value="C:cytosol"/>
    <property type="evidence" value="ECO:0007669"/>
    <property type="project" value="TreeGrafter"/>
</dbReference>
<dbReference type="InterPro" id="IPR006680">
    <property type="entry name" value="Amidohydro-rel"/>
</dbReference>